<evidence type="ECO:0000256" key="6">
    <source>
        <dbReference type="SAM" id="MobiDB-lite"/>
    </source>
</evidence>
<dbReference type="CDD" id="cd00108">
    <property type="entry name" value="KR"/>
    <property type="match status" value="2"/>
</dbReference>
<dbReference type="GO" id="GO:0004175">
    <property type="term" value="F:endopeptidase activity"/>
    <property type="evidence" value="ECO:0007669"/>
    <property type="project" value="TreeGrafter"/>
</dbReference>
<dbReference type="InterPro" id="IPR018056">
    <property type="entry name" value="Kringle_CS"/>
</dbReference>
<feature type="chain" id="PRO_5044195460" description="Kringle domain-containing protein" evidence="7">
    <location>
        <begin position="17"/>
        <end position="596"/>
    </location>
</feature>
<feature type="compositionally biased region" description="Polar residues" evidence="6">
    <location>
        <begin position="492"/>
        <end position="504"/>
    </location>
</feature>
<evidence type="ECO:0000256" key="5">
    <source>
        <dbReference type="ARBA" id="ARBA00023180"/>
    </source>
</evidence>
<dbReference type="Pfam" id="PF00066">
    <property type="entry name" value="Notch"/>
    <property type="match status" value="3"/>
</dbReference>
<evidence type="ECO:0000256" key="2">
    <source>
        <dbReference type="ARBA" id="ARBA00022729"/>
    </source>
</evidence>
<evidence type="ECO:0000256" key="4">
    <source>
        <dbReference type="ARBA" id="ARBA00023157"/>
    </source>
</evidence>
<dbReference type="AlphaFoldDB" id="A0A0D3K6K0"/>
<dbReference type="Proteomes" id="UP000013827">
    <property type="component" value="Unassembled WGS sequence"/>
</dbReference>
<dbReference type="PRINTS" id="PR00018">
    <property type="entry name" value="KRINGLE"/>
</dbReference>
<dbReference type="Gene3D" id="3.30.300.320">
    <property type="match status" value="1"/>
</dbReference>
<dbReference type="PROSITE" id="PS00021">
    <property type="entry name" value="KRINGLE_1"/>
    <property type="match status" value="1"/>
</dbReference>
<dbReference type="InterPro" id="IPR050759">
    <property type="entry name" value="Serine_protease_kringle"/>
</dbReference>
<dbReference type="GO" id="GO:0005615">
    <property type="term" value="C:extracellular space"/>
    <property type="evidence" value="ECO:0007669"/>
    <property type="project" value="TreeGrafter"/>
</dbReference>
<dbReference type="Gene3D" id="2.60.120.380">
    <property type="match status" value="1"/>
</dbReference>
<dbReference type="KEGG" id="ehx:EMIHUDRAFT_231980"/>
<evidence type="ECO:0000256" key="7">
    <source>
        <dbReference type="SAM" id="SignalP"/>
    </source>
</evidence>
<keyword evidence="10" id="KW-1185">Reference proteome</keyword>
<dbReference type="SMART" id="SM00130">
    <property type="entry name" value="KR"/>
    <property type="match status" value="2"/>
</dbReference>
<dbReference type="eggNOG" id="ENOG502QVNP">
    <property type="taxonomic scope" value="Eukaryota"/>
</dbReference>
<feature type="region of interest" description="Disordered" evidence="6">
    <location>
        <begin position="167"/>
        <end position="197"/>
    </location>
</feature>
<dbReference type="HOGENOM" id="CLU_435084_0_0_1"/>
<keyword evidence="2 7" id="KW-0732">Signal</keyword>
<dbReference type="PANTHER" id="PTHR24261:SF7">
    <property type="entry name" value="KRINGLE DOMAIN-CONTAINING PROTEIN"/>
    <property type="match status" value="1"/>
</dbReference>
<protein>
    <recommendedName>
        <fullName evidence="8">Kringle domain-containing protein</fullName>
    </recommendedName>
</protein>
<dbReference type="PROSITE" id="PS50070">
    <property type="entry name" value="KRINGLE_2"/>
    <property type="match status" value="2"/>
</dbReference>
<feature type="domain" description="Kringle" evidence="8">
    <location>
        <begin position="81"/>
        <end position="165"/>
    </location>
</feature>
<proteinExistence type="predicted"/>
<reference evidence="10" key="1">
    <citation type="journal article" date="2013" name="Nature">
        <title>Pan genome of the phytoplankton Emiliania underpins its global distribution.</title>
        <authorList>
            <person name="Read B.A."/>
            <person name="Kegel J."/>
            <person name="Klute M.J."/>
            <person name="Kuo A."/>
            <person name="Lefebvre S.C."/>
            <person name="Maumus F."/>
            <person name="Mayer C."/>
            <person name="Miller J."/>
            <person name="Monier A."/>
            <person name="Salamov A."/>
            <person name="Young J."/>
            <person name="Aguilar M."/>
            <person name="Claverie J.M."/>
            <person name="Frickenhaus S."/>
            <person name="Gonzalez K."/>
            <person name="Herman E.K."/>
            <person name="Lin Y.C."/>
            <person name="Napier J."/>
            <person name="Ogata H."/>
            <person name="Sarno A.F."/>
            <person name="Shmutz J."/>
            <person name="Schroeder D."/>
            <person name="de Vargas C."/>
            <person name="Verret F."/>
            <person name="von Dassow P."/>
            <person name="Valentin K."/>
            <person name="Van de Peer Y."/>
            <person name="Wheeler G."/>
            <person name="Dacks J.B."/>
            <person name="Delwiche C.F."/>
            <person name="Dyhrman S.T."/>
            <person name="Glockner G."/>
            <person name="John U."/>
            <person name="Richards T."/>
            <person name="Worden A.Z."/>
            <person name="Zhang X."/>
            <person name="Grigoriev I.V."/>
            <person name="Allen A.E."/>
            <person name="Bidle K."/>
            <person name="Borodovsky M."/>
            <person name="Bowler C."/>
            <person name="Brownlee C."/>
            <person name="Cock J.M."/>
            <person name="Elias M."/>
            <person name="Gladyshev V.N."/>
            <person name="Groth M."/>
            <person name="Guda C."/>
            <person name="Hadaegh A."/>
            <person name="Iglesias-Rodriguez M.D."/>
            <person name="Jenkins J."/>
            <person name="Jones B.M."/>
            <person name="Lawson T."/>
            <person name="Leese F."/>
            <person name="Lindquist E."/>
            <person name="Lobanov A."/>
            <person name="Lomsadze A."/>
            <person name="Malik S.B."/>
            <person name="Marsh M.E."/>
            <person name="Mackinder L."/>
            <person name="Mock T."/>
            <person name="Mueller-Roeber B."/>
            <person name="Pagarete A."/>
            <person name="Parker M."/>
            <person name="Probert I."/>
            <person name="Quesneville H."/>
            <person name="Raines C."/>
            <person name="Rensing S.A."/>
            <person name="Riano-Pachon D.M."/>
            <person name="Richier S."/>
            <person name="Rokitta S."/>
            <person name="Shiraiwa Y."/>
            <person name="Soanes D.M."/>
            <person name="van der Giezen M."/>
            <person name="Wahlund T.M."/>
            <person name="Williams B."/>
            <person name="Wilson W."/>
            <person name="Wolfe G."/>
            <person name="Wurch L.L."/>
        </authorList>
    </citation>
    <scope>NUCLEOTIDE SEQUENCE</scope>
</reference>
<dbReference type="InterPro" id="IPR000800">
    <property type="entry name" value="Notch_dom"/>
</dbReference>
<dbReference type="PaxDb" id="2903-EOD31385"/>
<keyword evidence="5" id="KW-0325">Glycoprotein</keyword>
<dbReference type="EnsemblProtists" id="EOD31385">
    <property type="protein sequence ID" value="EOD31385"/>
    <property type="gene ID" value="EMIHUDRAFT_231980"/>
</dbReference>
<dbReference type="SUPFAM" id="SSF57440">
    <property type="entry name" value="Kringle-like"/>
    <property type="match status" value="2"/>
</dbReference>
<reference evidence="9" key="2">
    <citation type="submission" date="2024-10" db="UniProtKB">
        <authorList>
            <consortium name="EnsemblProtists"/>
        </authorList>
    </citation>
    <scope>IDENTIFICATION</scope>
</reference>
<evidence type="ECO:0000256" key="1">
    <source>
        <dbReference type="ARBA" id="ARBA00022572"/>
    </source>
</evidence>
<dbReference type="PANTHER" id="PTHR24261">
    <property type="entry name" value="PLASMINOGEN-RELATED"/>
    <property type="match status" value="1"/>
</dbReference>
<keyword evidence="1" id="KW-0420">Kringle</keyword>
<dbReference type="Gene3D" id="2.40.20.10">
    <property type="entry name" value="Plasminogen Kringle 4"/>
    <property type="match status" value="2"/>
</dbReference>
<dbReference type="GO" id="GO:0005102">
    <property type="term" value="F:signaling receptor binding"/>
    <property type="evidence" value="ECO:0007669"/>
    <property type="project" value="TreeGrafter"/>
</dbReference>
<keyword evidence="3" id="KW-0677">Repeat</keyword>
<sequence length="596" mass="65826">MRRIVLLAVSYSVARGSEVDDVTFEPAYGYWDDDSYGYMIDDGFCAWQCDPEYVSDGECDEMCNVPECEFDGVDCFHGYGECYTQADGSDYRGAVNVTEGGLSCQAWSQQWPQRHDRIHTNYPHGGLGGHNSCRNPDGETGPWCYTTDPNVRWQHCTIPLPQGTCAGHHAANRTAPPPRPASDAGSGEQSSSDMYDDYNMDYPYPPWELSYDIFPVVFAPEVSSPIELNTMISGSVEEHTYVFYEVEIPQSVQEVKVVVVPEEGDPDLYVSFDNPFPTGANYTFLSDNYGVEEWTLGRYNYLFCGAAGTEAACTMYLSILAYDEHSTFSLVVYGVEEASADDAPSTLCAPGCEWLSLGDGTCNQQCDVEECFFDRGDCACDSAESADCTDGCPVSCKPEWIGDHYCDEACFRASCQWDKHDCLKKGETPCADDCLPTSLGDGECDAACNVESCNFDIDDCFHNNNECYERQDGADYRGKVATTESGYPCQRWSDQSPQQHTRTAQHYPRSGLGGHNFCRNPDREERPWCYVADKDSGKRWDYCAIGEPSNARLKRKRAMKSGGFTQYGGHDDGVLGTGVEIKPVVPESAAAPGASA</sequence>
<evidence type="ECO:0000313" key="9">
    <source>
        <dbReference type="EnsemblProtists" id="EOD31385"/>
    </source>
</evidence>
<dbReference type="Pfam" id="PF00051">
    <property type="entry name" value="Kringle"/>
    <property type="match status" value="2"/>
</dbReference>
<evidence type="ECO:0000313" key="10">
    <source>
        <dbReference type="Proteomes" id="UP000013827"/>
    </source>
</evidence>
<dbReference type="SMART" id="SM00004">
    <property type="entry name" value="NL"/>
    <property type="match status" value="2"/>
</dbReference>
<dbReference type="GeneID" id="17276658"/>
<keyword evidence="4" id="KW-1015">Disulfide bond</keyword>
<feature type="domain" description="Kringle" evidence="8">
    <location>
        <begin position="472"/>
        <end position="545"/>
    </location>
</feature>
<dbReference type="RefSeq" id="XP_005783814.1">
    <property type="nucleotide sequence ID" value="XM_005783757.1"/>
</dbReference>
<feature type="signal peptide" evidence="7">
    <location>
        <begin position="1"/>
        <end position="16"/>
    </location>
</feature>
<dbReference type="FunFam" id="2.40.20.10:FF:000001">
    <property type="entry name" value="Urokinase-type plasminogen activator"/>
    <property type="match status" value="1"/>
</dbReference>
<evidence type="ECO:0000259" key="8">
    <source>
        <dbReference type="PROSITE" id="PS50070"/>
    </source>
</evidence>
<accession>A0A0D3K6K0</accession>
<dbReference type="InterPro" id="IPR038178">
    <property type="entry name" value="Kringle_sf"/>
</dbReference>
<organism evidence="9 10">
    <name type="scientific">Emiliania huxleyi (strain CCMP1516)</name>
    <dbReference type="NCBI Taxonomy" id="280463"/>
    <lineage>
        <taxon>Eukaryota</taxon>
        <taxon>Haptista</taxon>
        <taxon>Haptophyta</taxon>
        <taxon>Prymnesiophyceae</taxon>
        <taxon>Isochrysidales</taxon>
        <taxon>Noelaerhabdaceae</taxon>
        <taxon>Emiliania</taxon>
    </lineage>
</organism>
<dbReference type="STRING" id="2903.R1EXR1"/>
<dbReference type="InterPro" id="IPR013806">
    <property type="entry name" value="Kringle-like"/>
</dbReference>
<name>A0A0D3K6K0_EMIH1</name>
<dbReference type="InterPro" id="IPR000001">
    <property type="entry name" value="Kringle"/>
</dbReference>
<evidence type="ECO:0000256" key="3">
    <source>
        <dbReference type="ARBA" id="ARBA00022737"/>
    </source>
</evidence>
<feature type="region of interest" description="Disordered" evidence="6">
    <location>
        <begin position="489"/>
        <end position="515"/>
    </location>
</feature>